<dbReference type="RefSeq" id="WP_240096334.1">
    <property type="nucleotide sequence ID" value="NZ_JAJSON010000011.1"/>
</dbReference>
<proteinExistence type="predicted"/>
<gene>
    <name evidence="1" type="ORF">LU635_03770</name>
</gene>
<comment type="caution">
    <text evidence="1">The sequence shown here is derived from an EMBL/GenBank/DDBJ whole genome shotgun (WGS) entry which is preliminary data.</text>
</comment>
<protein>
    <submittedName>
        <fullName evidence="1">DUF2851 family protein</fullName>
    </submittedName>
</protein>
<evidence type="ECO:0000313" key="2">
    <source>
        <dbReference type="Proteomes" id="UP001139344"/>
    </source>
</evidence>
<dbReference type="Pfam" id="PF11013">
    <property type="entry name" value="DUF2851"/>
    <property type="match status" value="1"/>
</dbReference>
<dbReference type="Proteomes" id="UP001139344">
    <property type="component" value="Unassembled WGS sequence"/>
</dbReference>
<evidence type="ECO:0000313" key="1">
    <source>
        <dbReference type="EMBL" id="MCG9970745.1"/>
    </source>
</evidence>
<dbReference type="EMBL" id="JAJSON010000011">
    <property type="protein sequence ID" value="MCG9970745.1"/>
    <property type="molecule type" value="Genomic_DNA"/>
</dbReference>
<organism evidence="1 2">
    <name type="scientific">Christiangramia crocea</name>
    <dbReference type="NCBI Taxonomy" id="2904124"/>
    <lineage>
        <taxon>Bacteria</taxon>
        <taxon>Pseudomonadati</taxon>
        <taxon>Bacteroidota</taxon>
        <taxon>Flavobacteriia</taxon>
        <taxon>Flavobacteriales</taxon>
        <taxon>Flavobacteriaceae</taxon>
        <taxon>Christiangramia</taxon>
    </lineage>
</organism>
<reference evidence="1" key="1">
    <citation type="submission" date="2021-12" db="EMBL/GenBank/DDBJ databases">
        <title>Description of Gramella crocea sp. nov., a new bacterium isolated from activated sludge.</title>
        <authorList>
            <person name="Zhang X."/>
        </authorList>
    </citation>
    <scope>NUCLEOTIDE SEQUENCE</scope>
    <source>
        <strain evidence="1">YB25</strain>
    </source>
</reference>
<name>A0A9X1UUX8_9FLAO</name>
<accession>A0A9X1UUX8</accession>
<dbReference type="AlphaFoldDB" id="A0A9X1UUX8"/>
<dbReference type="InterPro" id="IPR021272">
    <property type="entry name" value="DUF2851"/>
</dbReference>
<keyword evidence="2" id="KW-1185">Reference proteome</keyword>
<sequence length="427" mass="50034">MREDFLHHLWKFQKFDSEALKTSEEEDLLVLNPGNSNELSGPDFFNARIQIGKQLWAGNVEIHLKSSDWYSHQHEKDQNYDNVILHVVWEHNVEIFRKDGSCIPTLVLNGKVGEEILSSYTELIEKKHFRINCEKEFANFEDFQVEHWLERLYFERLESRSVQIDHILSSTGNNWEAALFIMLCRSFGLNLNGEAFMGMARSFDFKIVQKLAGERLLLESLFLGQSKLLTGDDKYAKELQKEYNFLKHKFSLRNYFLAQPQFFRLRPDNFPTIRLAQLAAVYSDRKDLLQDIINSSNLEDIYSLFDVEISEYWMEHYNFGKSHPPRKKKLTKAFVDLIILNSILPLKHYYSKYTGENNEELIQELISAIPVEKNSIIEIFEKLRPGTARNALHSQALLELKKEYCDLNKCLQCELGASLLKKSPKYI</sequence>